<feature type="compositionally biased region" description="Basic and acidic residues" evidence="1">
    <location>
        <begin position="799"/>
        <end position="811"/>
    </location>
</feature>
<feature type="region of interest" description="Disordered" evidence="1">
    <location>
        <begin position="626"/>
        <end position="821"/>
    </location>
</feature>
<feature type="region of interest" description="Disordered" evidence="1">
    <location>
        <begin position="1"/>
        <end position="78"/>
    </location>
</feature>
<feature type="compositionally biased region" description="Basic and acidic residues" evidence="1">
    <location>
        <begin position="1"/>
        <end position="10"/>
    </location>
</feature>
<feature type="compositionally biased region" description="Polar residues" evidence="1">
    <location>
        <begin position="454"/>
        <end position="465"/>
    </location>
</feature>
<feature type="region of interest" description="Disordered" evidence="1">
    <location>
        <begin position="329"/>
        <end position="422"/>
    </location>
</feature>
<dbReference type="OMA" id="FTINCHN"/>
<accession>A0A2H3K169</accession>
<feature type="compositionally biased region" description="Low complexity" evidence="1">
    <location>
        <begin position="412"/>
        <end position="422"/>
    </location>
</feature>
<dbReference type="EMBL" id="KB468146">
    <property type="protein sequence ID" value="PCH43858.1"/>
    <property type="molecule type" value="Genomic_DNA"/>
</dbReference>
<protein>
    <submittedName>
        <fullName evidence="2">Uncharacterized protein</fullName>
    </submittedName>
</protein>
<organism evidence="2 3">
    <name type="scientific">Wolfiporia cocos (strain MD-104)</name>
    <name type="common">Brown rot fungus</name>
    <dbReference type="NCBI Taxonomy" id="742152"/>
    <lineage>
        <taxon>Eukaryota</taxon>
        <taxon>Fungi</taxon>
        <taxon>Dikarya</taxon>
        <taxon>Basidiomycota</taxon>
        <taxon>Agaricomycotina</taxon>
        <taxon>Agaricomycetes</taxon>
        <taxon>Polyporales</taxon>
        <taxon>Phaeolaceae</taxon>
        <taxon>Wolfiporia</taxon>
    </lineage>
</organism>
<reference evidence="2 3" key="1">
    <citation type="journal article" date="2012" name="Science">
        <title>The Paleozoic origin of enzymatic lignin decomposition reconstructed from 31 fungal genomes.</title>
        <authorList>
            <person name="Floudas D."/>
            <person name="Binder M."/>
            <person name="Riley R."/>
            <person name="Barry K."/>
            <person name="Blanchette R.A."/>
            <person name="Henrissat B."/>
            <person name="Martinez A.T."/>
            <person name="Otillar R."/>
            <person name="Spatafora J.W."/>
            <person name="Yadav J.S."/>
            <person name="Aerts A."/>
            <person name="Benoit I."/>
            <person name="Boyd A."/>
            <person name="Carlson A."/>
            <person name="Copeland A."/>
            <person name="Coutinho P.M."/>
            <person name="de Vries R.P."/>
            <person name="Ferreira P."/>
            <person name="Findley K."/>
            <person name="Foster B."/>
            <person name="Gaskell J."/>
            <person name="Glotzer D."/>
            <person name="Gorecki P."/>
            <person name="Heitman J."/>
            <person name="Hesse C."/>
            <person name="Hori C."/>
            <person name="Igarashi K."/>
            <person name="Jurgens J.A."/>
            <person name="Kallen N."/>
            <person name="Kersten P."/>
            <person name="Kohler A."/>
            <person name="Kuees U."/>
            <person name="Kumar T.K.A."/>
            <person name="Kuo A."/>
            <person name="LaButti K."/>
            <person name="Larrondo L.F."/>
            <person name="Lindquist E."/>
            <person name="Ling A."/>
            <person name="Lombard V."/>
            <person name="Lucas S."/>
            <person name="Lundell T."/>
            <person name="Martin R."/>
            <person name="McLaughlin D.J."/>
            <person name="Morgenstern I."/>
            <person name="Morin E."/>
            <person name="Murat C."/>
            <person name="Nagy L.G."/>
            <person name="Nolan M."/>
            <person name="Ohm R.A."/>
            <person name="Patyshakuliyeva A."/>
            <person name="Rokas A."/>
            <person name="Ruiz-Duenas F.J."/>
            <person name="Sabat G."/>
            <person name="Salamov A."/>
            <person name="Samejima M."/>
            <person name="Schmutz J."/>
            <person name="Slot J.C."/>
            <person name="St John F."/>
            <person name="Stenlid J."/>
            <person name="Sun H."/>
            <person name="Sun S."/>
            <person name="Syed K."/>
            <person name="Tsang A."/>
            <person name="Wiebenga A."/>
            <person name="Young D."/>
            <person name="Pisabarro A."/>
            <person name="Eastwood D.C."/>
            <person name="Martin F."/>
            <person name="Cullen D."/>
            <person name="Grigoriev I.V."/>
            <person name="Hibbett D.S."/>
        </authorList>
    </citation>
    <scope>NUCLEOTIDE SEQUENCE [LARGE SCALE GENOMIC DNA]</scope>
    <source>
        <strain evidence="2 3">MD-104</strain>
    </source>
</reference>
<dbReference type="Proteomes" id="UP000218811">
    <property type="component" value="Unassembled WGS sequence"/>
</dbReference>
<evidence type="ECO:0000313" key="3">
    <source>
        <dbReference type="Proteomes" id="UP000218811"/>
    </source>
</evidence>
<sequence>MPSRLLDRSHNSGSQRDSALERRGTEPVTPGKRRKTLGLNSQFDRMMDTINNIHTSSGSSARSRPRRNRAASSSSVSLGSYDVPKTPVYIYNGLDEGRLGSDFSVLKMKPSGGLHKEYVDEENIFGTKPSKKARTAPIPEWLGNTLSMLDPRHPLRVLLPSPLPRSPMEMDSSSALRILNMPQPANTEKLDEDEPIFAFGPPQDTTSEKSAAQTLALASQLDDQHSPTGVELQTSPAQSAGSLYAPRDLQRNAYSELDYANKQLLLNLAKAPLDNLPYSTPGLASEMFDKTPALPIHSAAHSLITVPDSAPVHDLFEMKLLASAQSAQLETPPHDGGAIPFATPGPLARLKAQSPHAPLPHLSLRFSSPPDEASLESPRPANVSLLELPSSSGNGRATPPQRTQAQDALRTSSPLSLSESPALSSPLLHIRARAGLIAKGPESIMDNSVAPADSTGQSDHSQAVPFSTPGPAHPQLPRAAAFNFYFDAPVEDPRTYDFIGENEYALALDYERRDDAYDLDTIDFRWQRFERNIPGHQQSGCMSSDGSKLKYEEPAPYAKNDQVDEGVPRTPVLSNDVPARSSPSLDLSELDDHSNEELDDSGGTWILPRPLICSTLTNQSVDPALSGIGGRSADSSPEHGVPFAPAPGIYLSPLRGDDEEQEASPTRRNSMEDQEDMDHEELPISEKDTTSHSPRGSQNGEQTIAQAKEDATAPIRATPRERVQEQPKSTDQDNHGDAPGAKPRHKDKWDRESICHTAWTSHDRGDCYAREVSQENFEGEPEAGEEEAEDGTEDIEEMSEAKLSQESHDTIESWTAVENRR</sequence>
<dbReference type="OrthoDB" id="3033167at2759"/>
<feature type="region of interest" description="Disordered" evidence="1">
    <location>
        <begin position="445"/>
        <end position="473"/>
    </location>
</feature>
<feature type="compositionally biased region" description="Polar residues" evidence="1">
    <location>
        <begin position="38"/>
        <end position="55"/>
    </location>
</feature>
<gene>
    <name evidence="2" type="ORF">WOLCODRAFT_164785</name>
</gene>
<feature type="compositionally biased region" description="Acidic residues" evidence="1">
    <location>
        <begin position="777"/>
        <end position="798"/>
    </location>
</feature>
<keyword evidence="3" id="KW-1185">Reference proteome</keyword>
<feature type="compositionally biased region" description="Basic and acidic residues" evidence="1">
    <location>
        <begin position="718"/>
        <end position="736"/>
    </location>
</feature>
<evidence type="ECO:0000256" key="1">
    <source>
        <dbReference type="SAM" id="MobiDB-lite"/>
    </source>
</evidence>
<feature type="compositionally biased region" description="Basic and acidic residues" evidence="1">
    <location>
        <begin position="680"/>
        <end position="690"/>
    </location>
</feature>
<feature type="region of interest" description="Disordered" evidence="1">
    <location>
        <begin position="222"/>
        <end position="241"/>
    </location>
</feature>
<proteinExistence type="predicted"/>
<feature type="region of interest" description="Disordered" evidence="1">
    <location>
        <begin position="558"/>
        <end position="606"/>
    </location>
</feature>
<feature type="compositionally biased region" description="Polar residues" evidence="1">
    <location>
        <begin position="389"/>
        <end position="411"/>
    </location>
</feature>
<feature type="compositionally biased region" description="Polar residues" evidence="1">
    <location>
        <begin position="691"/>
        <end position="705"/>
    </location>
</feature>
<feature type="compositionally biased region" description="Basic and acidic residues" evidence="1">
    <location>
        <begin position="761"/>
        <end position="773"/>
    </location>
</feature>
<name>A0A2H3K169_WOLCO</name>
<evidence type="ECO:0000313" key="2">
    <source>
        <dbReference type="EMBL" id="PCH43858.1"/>
    </source>
</evidence>
<dbReference type="AlphaFoldDB" id="A0A2H3K169"/>
<feature type="compositionally biased region" description="Polar residues" evidence="1">
    <location>
        <begin position="231"/>
        <end position="241"/>
    </location>
</feature>